<organism evidence="10 11">
    <name type="scientific">Fragariocoptes setiger</name>
    <dbReference type="NCBI Taxonomy" id="1670756"/>
    <lineage>
        <taxon>Eukaryota</taxon>
        <taxon>Metazoa</taxon>
        <taxon>Ecdysozoa</taxon>
        <taxon>Arthropoda</taxon>
        <taxon>Chelicerata</taxon>
        <taxon>Arachnida</taxon>
        <taxon>Acari</taxon>
        <taxon>Acariformes</taxon>
        <taxon>Trombidiformes</taxon>
        <taxon>Prostigmata</taxon>
        <taxon>Eupodina</taxon>
        <taxon>Eriophyoidea</taxon>
        <taxon>Phytoptidae</taxon>
        <taxon>Fragariocoptes</taxon>
    </lineage>
</organism>
<protein>
    <recommendedName>
        <fullName evidence="3">NADH dehydrogenase [ubiquinone] 1 beta subcomplex subunit 10</fullName>
    </recommendedName>
</protein>
<dbReference type="EMBL" id="JAIFTH010000178">
    <property type="protein sequence ID" value="KAG9510309.1"/>
    <property type="molecule type" value="Genomic_DNA"/>
</dbReference>
<evidence type="ECO:0000256" key="1">
    <source>
        <dbReference type="ARBA" id="ARBA00004443"/>
    </source>
</evidence>
<keyword evidence="6" id="KW-0999">Mitochondrion inner membrane</keyword>
<keyword evidence="7" id="KW-0249">Electron transport</keyword>
<dbReference type="InterPro" id="IPR039993">
    <property type="entry name" value="NDUFB10"/>
</dbReference>
<feature type="non-terminal residue" evidence="10">
    <location>
        <position position="1"/>
    </location>
</feature>
<evidence type="ECO:0000256" key="2">
    <source>
        <dbReference type="ARBA" id="ARBA00008317"/>
    </source>
</evidence>
<dbReference type="InterPro" id="IPR019377">
    <property type="entry name" value="NADH_UbQ_OxRdtase_su10"/>
</dbReference>
<sequence>MESPARKLLNLFISAIEGPADWVRENIVEPNRGEKYYWYHRKFPRVVPIDECYTDDYVCIYEANLEFLRNRRVETEILRILKSRVYDCIYWNKGKHGSGGVYYCQDLQDQYEKAELNYFIKYGDLSFAANVGHVFMKQKHRMIFERRKALKEQQEKAQEDNASDL</sequence>
<comment type="subcellular location">
    <subcellularLocation>
        <location evidence="1">Mitochondrion inner membrane</location>
        <topology evidence="1">Peripheral membrane protein</topology>
        <orientation evidence="1">Matrix side</orientation>
    </subcellularLocation>
</comment>
<accession>A0ABQ7SA58</accession>
<evidence type="ECO:0000256" key="6">
    <source>
        <dbReference type="ARBA" id="ARBA00022792"/>
    </source>
</evidence>
<reference evidence="10 11" key="1">
    <citation type="submission" date="2020-10" db="EMBL/GenBank/DDBJ databases">
        <authorList>
            <person name="Klimov P.B."/>
            <person name="Dyachkov S.M."/>
            <person name="Chetverikov P.E."/>
        </authorList>
    </citation>
    <scope>NUCLEOTIDE SEQUENCE [LARGE SCALE GENOMIC DNA]</scope>
    <source>
        <strain evidence="10">BMOC 18-1129-001#AD2665</strain>
        <tissue evidence="10">Entire mites</tissue>
    </source>
</reference>
<evidence type="ECO:0000256" key="4">
    <source>
        <dbReference type="ARBA" id="ARBA00022448"/>
    </source>
</evidence>
<keyword evidence="9" id="KW-0472">Membrane</keyword>
<dbReference type="Pfam" id="PF10249">
    <property type="entry name" value="NDUFB10"/>
    <property type="match status" value="1"/>
</dbReference>
<evidence type="ECO:0000256" key="3">
    <source>
        <dbReference type="ARBA" id="ARBA00014109"/>
    </source>
</evidence>
<keyword evidence="8" id="KW-0496">Mitochondrion</keyword>
<evidence type="ECO:0000256" key="8">
    <source>
        <dbReference type="ARBA" id="ARBA00023128"/>
    </source>
</evidence>
<comment type="caution">
    <text evidence="10">The sequence shown here is derived from an EMBL/GenBank/DDBJ whole genome shotgun (WGS) entry which is preliminary data.</text>
</comment>
<evidence type="ECO:0000313" key="10">
    <source>
        <dbReference type="EMBL" id="KAG9510309.1"/>
    </source>
</evidence>
<name>A0ABQ7SA58_9ACAR</name>
<keyword evidence="4" id="KW-0813">Transport</keyword>
<gene>
    <name evidence="10" type="ORF">GZH46_01155</name>
</gene>
<evidence type="ECO:0000313" key="11">
    <source>
        <dbReference type="Proteomes" id="UP000825002"/>
    </source>
</evidence>
<evidence type="ECO:0000256" key="7">
    <source>
        <dbReference type="ARBA" id="ARBA00022982"/>
    </source>
</evidence>
<keyword evidence="5" id="KW-0679">Respiratory chain</keyword>
<comment type="similarity">
    <text evidence="2">Belongs to the complex I NDUFB10 subunit family.</text>
</comment>
<evidence type="ECO:0000256" key="5">
    <source>
        <dbReference type="ARBA" id="ARBA00022660"/>
    </source>
</evidence>
<proteinExistence type="inferred from homology"/>
<keyword evidence="11" id="KW-1185">Reference proteome</keyword>
<dbReference type="PANTHER" id="PTHR13094">
    <property type="entry name" value="NADH-UBIQUINONE OXIDOREDUCTASE PDSW SUBUNIT"/>
    <property type="match status" value="1"/>
</dbReference>
<dbReference type="PANTHER" id="PTHR13094:SF1">
    <property type="entry name" value="NADH DEHYDROGENASE [UBIQUINONE] 1 BETA SUBCOMPLEX SUBUNIT 10"/>
    <property type="match status" value="1"/>
</dbReference>
<dbReference type="Proteomes" id="UP000825002">
    <property type="component" value="Unassembled WGS sequence"/>
</dbReference>
<evidence type="ECO:0000256" key="9">
    <source>
        <dbReference type="ARBA" id="ARBA00023136"/>
    </source>
</evidence>